<evidence type="ECO:0000256" key="3">
    <source>
        <dbReference type="ARBA" id="ARBA00022679"/>
    </source>
</evidence>
<dbReference type="InterPro" id="IPR019880">
    <property type="entry name" value="OxyQ"/>
</dbReference>
<keyword evidence="3 4" id="KW-0808">Transferase</keyword>
<dbReference type="InterPro" id="IPR015421">
    <property type="entry name" value="PyrdxlP-dep_Trfase_major"/>
</dbReference>
<feature type="domain" description="Aminotransferase class I/classII large" evidence="5">
    <location>
        <begin position="40"/>
        <end position="373"/>
    </location>
</feature>
<organism evidence="6 7">
    <name type="scientific">Phytoactinopolyspora alkaliphila</name>
    <dbReference type="NCBI Taxonomy" id="1783498"/>
    <lineage>
        <taxon>Bacteria</taxon>
        <taxon>Bacillati</taxon>
        <taxon>Actinomycetota</taxon>
        <taxon>Actinomycetes</taxon>
        <taxon>Jiangellales</taxon>
        <taxon>Jiangellaceae</taxon>
        <taxon>Phytoactinopolyspora</taxon>
    </lineage>
</organism>
<dbReference type="InterPro" id="IPR015422">
    <property type="entry name" value="PyrdxlP-dep_Trfase_small"/>
</dbReference>
<dbReference type="GO" id="GO:0030170">
    <property type="term" value="F:pyridoxal phosphate binding"/>
    <property type="evidence" value="ECO:0007669"/>
    <property type="project" value="InterPro"/>
</dbReference>
<gene>
    <name evidence="6" type="primary">dapC</name>
    <name evidence="6" type="ORF">G1H11_22520</name>
</gene>
<dbReference type="GO" id="GO:0008483">
    <property type="term" value="F:transaminase activity"/>
    <property type="evidence" value="ECO:0007669"/>
    <property type="project" value="UniProtKB-KW"/>
</dbReference>
<dbReference type="InterPro" id="IPR015424">
    <property type="entry name" value="PyrdxlP-dep_Trfase"/>
</dbReference>
<name>A0A6N9YT18_9ACTN</name>
<dbReference type="InterPro" id="IPR004839">
    <property type="entry name" value="Aminotransferase_I/II_large"/>
</dbReference>
<evidence type="ECO:0000313" key="6">
    <source>
        <dbReference type="EMBL" id="NED98077.1"/>
    </source>
</evidence>
<comment type="caution">
    <text evidence="6">The sequence shown here is derived from an EMBL/GenBank/DDBJ whole genome shotgun (WGS) entry which is preliminary data.</text>
</comment>
<dbReference type="PROSITE" id="PS00105">
    <property type="entry name" value="AA_TRANSFER_CLASS_1"/>
    <property type="match status" value="1"/>
</dbReference>
<dbReference type="SUPFAM" id="SSF53383">
    <property type="entry name" value="PLP-dependent transferases"/>
    <property type="match status" value="1"/>
</dbReference>
<dbReference type="Gene3D" id="3.90.1150.10">
    <property type="entry name" value="Aspartate Aminotransferase, domain 1"/>
    <property type="match status" value="1"/>
</dbReference>
<evidence type="ECO:0000259" key="5">
    <source>
        <dbReference type="Pfam" id="PF00155"/>
    </source>
</evidence>
<dbReference type="InterPro" id="IPR004838">
    <property type="entry name" value="NHTrfase_class1_PyrdxlP-BS"/>
</dbReference>
<sequence length="383" mass="40671">MATASEGGRVGRPAGMNLPAFPWDSLVPYRERAREHPDGLVDLSVGTPVDATPRVVREALAGAANSPGYPTTLGTEALRASAAGWLRRRFGIETVDPVHGVLPCVGSKELVAWLPTLLGLGKADVVVHPELAYPTYGIGALMAGAEAVAADSVVALGPRRPRVIWVNSPANPDGRILPAEHLAKMVAWARECGAVLVADECYIEFGWDAKPVSVLDPAVNGGSLDGVLAVHSLSKRSNLAGYRAGFVAGDPDMLATLLEIRKHAGMLMPGPVQAAMAAALDDDAHVDEQLARYRARRELLRDALVGAGLRIDRSEGSLYLWATRDEPCWETIAWLADQGILAAPGEYYGPLGASHVRVALTATDERVAAASKRLRPASHQMIM</sequence>
<reference evidence="6 7" key="1">
    <citation type="submission" date="2020-02" db="EMBL/GenBank/DDBJ databases">
        <authorList>
            <person name="Li X.-J."/>
            <person name="Feng X.-M."/>
        </authorList>
    </citation>
    <scope>NUCLEOTIDE SEQUENCE [LARGE SCALE GENOMIC DNA]</scope>
    <source>
        <strain evidence="6 7">CGMCC 4.7225</strain>
    </source>
</reference>
<dbReference type="Pfam" id="PF00155">
    <property type="entry name" value="Aminotran_1_2"/>
    <property type="match status" value="1"/>
</dbReference>
<dbReference type="AlphaFoldDB" id="A0A6N9YT18"/>
<comment type="cofactor">
    <cofactor evidence="1 4">
        <name>pyridoxal 5'-phosphate</name>
        <dbReference type="ChEBI" id="CHEBI:597326"/>
    </cofactor>
</comment>
<keyword evidence="7" id="KW-1185">Reference proteome</keyword>
<protein>
    <recommendedName>
        <fullName evidence="4">Aminotransferase</fullName>
        <ecNumber evidence="4">2.6.1.-</ecNumber>
    </recommendedName>
</protein>
<accession>A0A6N9YT18</accession>
<evidence type="ECO:0000256" key="4">
    <source>
        <dbReference type="RuleBase" id="RU000481"/>
    </source>
</evidence>
<comment type="similarity">
    <text evidence="4">Belongs to the class-I pyridoxal-phosphate-dependent aminotransferase family.</text>
</comment>
<evidence type="ECO:0000256" key="1">
    <source>
        <dbReference type="ARBA" id="ARBA00001933"/>
    </source>
</evidence>
<keyword evidence="2 4" id="KW-0032">Aminotransferase</keyword>
<dbReference type="CDD" id="cd00609">
    <property type="entry name" value="AAT_like"/>
    <property type="match status" value="1"/>
</dbReference>
<dbReference type="PANTHER" id="PTHR42832:SF3">
    <property type="entry name" value="L-GLUTAMINE--4-(METHYLSULFANYL)-2-OXOBUTANOATE AMINOTRANSFERASE"/>
    <property type="match status" value="1"/>
</dbReference>
<dbReference type="EC" id="2.6.1.-" evidence="4"/>
<dbReference type="NCBIfam" id="TIGR03539">
    <property type="entry name" value="DapC_actino"/>
    <property type="match status" value="1"/>
</dbReference>
<dbReference type="Proteomes" id="UP000469185">
    <property type="component" value="Unassembled WGS sequence"/>
</dbReference>
<evidence type="ECO:0000256" key="2">
    <source>
        <dbReference type="ARBA" id="ARBA00022576"/>
    </source>
</evidence>
<proteinExistence type="inferred from homology"/>
<dbReference type="EMBL" id="JAAGOB010000016">
    <property type="protein sequence ID" value="NED98077.1"/>
    <property type="molecule type" value="Genomic_DNA"/>
</dbReference>
<evidence type="ECO:0000313" key="7">
    <source>
        <dbReference type="Proteomes" id="UP000469185"/>
    </source>
</evidence>
<dbReference type="PANTHER" id="PTHR42832">
    <property type="entry name" value="AMINO ACID AMINOTRANSFERASE"/>
    <property type="match status" value="1"/>
</dbReference>
<dbReference type="Gene3D" id="3.40.640.10">
    <property type="entry name" value="Type I PLP-dependent aspartate aminotransferase-like (Major domain)"/>
    <property type="match status" value="1"/>
</dbReference>
<dbReference type="InterPro" id="IPR050881">
    <property type="entry name" value="LL-DAP_aminotransferase"/>
</dbReference>